<organism evidence="2 3">
    <name type="scientific">Bdellovibrio bacteriovorus</name>
    <dbReference type="NCBI Taxonomy" id="959"/>
    <lineage>
        <taxon>Bacteria</taxon>
        <taxon>Pseudomonadati</taxon>
        <taxon>Bdellovibrionota</taxon>
        <taxon>Bdellovibrionia</taxon>
        <taxon>Bdellovibrionales</taxon>
        <taxon>Pseudobdellovibrionaceae</taxon>
        <taxon>Bdellovibrio</taxon>
    </lineage>
</organism>
<proteinExistence type="predicted"/>
<feature type="transmembrane region" description="Helical" evidence="1">
    <location>
        <begin position="86"/>
        <end position="114"/>
    </location>
</feature>
<keyword evidence="3" id="KW-1185">Reference proteome</keyword>
<evidence type="ECO:0000313" key="3">
    <source>
        <dbReference type="Proteomes" id="UP000075320"/>
    </source>
</evidence>
<dbReference type="RefSeq" id="WP_061834385.1">
    <property type="nucleotide sequence ID" value="NZ_LUKE01000001.1"/>
</dbReference>
<reference evidence="2 3" key="1">
    <citation type="submission" date="2016-03" db="EMBL/GenBank/DDBJ databases">
        <authorList>
            <person name="Ploux O."/>
        </authorList>
    </citation>
    <scope>NUCLEOTIDE SEQUENCE [LARGE SCALE GENOMIC DNA]</scope>
    <source>
        <strain evidence="2 3">R0</strain>
    </source>
</reference>
<keyword evidence="1" id="KW-0812">Transmembrane</keyword>
<sequence>MKENEIKEVAKDAAIVGGTALAIEGLGFYSSKASSSNQATMAVLCVNAVLLYVTFKVGESSLLLLPGLFLPIIAAFFVAPRAFWCLFVGVIVCSSSSNLPFYYFEICYLVVALYDCGTSNVYFSSFARNWLLAAAQVAALYMAWNRDEILKFVGMAS</sequence>
<accession>A0A150WR68</accession>
<evidence type="ECO:0000313" key="2">
    <source>
        <dbReference type="EMBL" id="KYG66807.1"/>
    </source>
</evidence>
<protein>
    <submittedName>
        <fullName evidence="2">Uncharacterized protein</fullName>
    </submittedName>
</protein>
<name>A0A150WR68_BDEBC</name>
<comment type="caution">
    <text evidence="2">The sequence shown here is derived from an EMBL/GenBank/DDBJ whole genome shotgun (WGS) entry which is preliminary data.</text>
</comment>
<keyword evidence="1" id="KW-1133">Transmembrane helix</keyword>
<feature type="transmembrane region" description="Helical" evidence="1">
    <location>
        <begin position="36"/>
        <end position="55"/>
    </location>
</feature>
<feature type="transmembrane region" description="Helical" evidence="1">
    <location>
        <begin position="62"/>
        <end position="80"/>
    </location>
</feature>
<dbReference type="AlphaFoldDB" id="A0A150WR68"/>
<dbReference type="Proteomes" id="UP000075320">
    <property type="component" value="Unassembled WGS sequence"/>
</dbReference>
<feature type="transmembrane region" description="Helical" evidence="1">
    <location>
        <begin position="12"/>
        <end position="30"/>
    </location>
</feature>
<evidence type="ECO:0000256" key="1">
    <source>
        <dbReference type="SAM" id="Phobius"/>
    </source>
</evidence>
<gene>
    <name evidence="2" type="ORF">AZI86_07150</name>
</gene>
<dbReference type="EMBL" id="LUKE01000001">
    <property type="protein sequence ID" value="KYG66807.1"/>
    <property type="molecule type" value="Genomic_DNA"/>
</dbReference>
<keyword evidence="1" id="KW-0472">Membrane</keyword>